<organism evidence="2 3">
    <name type="scientific">Collimonas fungivorans (strain Ter331)</name>
    <dbReference type="NCBI Taxonomy" id="1005048"/>
    <lineage>
        <taxon>Bacteria</taxon>
        <taxon>Pseudomonadati</taxon>
        <taxon>Pseudomonadota</taxon>
        <taxon>Betaproteobacteria</taxon>
        <taxon>Burkholderiales</taxon>
        <taxon>Oxalobacteraceae</taxon>
        <taxon>Collimonas</taxon>
    </lineage>
</organism>
<dbReference type="InterPro" id="IPR001453">
    <property type="entry name" value="MoaB/Mog_dom"/>
</dbReference>
<dbReference type="eggNOG" id="COG1058">
    <property type="taxonomic scope" value="Bacteria"/>
</dbReference>
<dbReference type="HOGENOM" id="CLU_030805_0_1_4"/>
<evidence type="ECO:0000313" key="2">
    <source>
        <dbReference type="EMBL" id="AEK62871.1"/>
    </source>
</evidence>
<dbReference type="SUPFAM" id="SSF53218">
    <property type="entry name" value="Molybdenum cofactor biosynthesis proteins"/>
    <property type="match status" value="1"/>
</dbReference>
<proteinExistence type="predicted"/>
<dbReference type="PANTHER" id="PTHR13939">
    <property type="entry name" value="NICOTINAMIDE-NUCLEOTIDE AMIDOHYDROLASE PNCC"/>
    <property type="match status" value="1"/>
</dbReference>
<dbReference type="Gene3D" id="3.40.980.10">
    <property type="entry name" value="MoaB/Mog-like domain"/>
    <property type="match status" value="1"/>
</dbReference>
<dbReference type="Pfam" id="PF00994">
    <property type="entry name" value="MoCF_biosynth"/>
    <property type="match status" value="1"/>
</dbReference>
<accession>G0AA17</accession>
<keyword evidence="3" id="KW-1185">Reference proteome</keyword>
<dbReference type="InterPro" id="IPR050101">
    <property type="entry name" value="CinA"/>
</dbReference>
<dbReference type="InterPro" id="IPR036425">
    <property type="entry name" value="MoaB/Mog-like_dom_sf"/>
</dbReference>
<reference evidence="2 3" key="4">
    <citation type="journal article" date="2010" name="Environ. Microbiol.">
        <title>The bacterial genus Collimonas: mycophagy, weathering and other adaptive solutions to life in oligotrophic soil environments.</title>
        <authorList>
            <person name="Leveau J.H."/>
            <person name="Uroz S."/>
            <person name="de Boer W."/>
        </authorList>
    </citation>
    <scope>NUCLEOTIDE SEQUENCE [LARGE SCALE GENOMIC DNA]</scope>
    <source>
        <strain evidence="2 3">Ter331</strain>
    </source>
</reference>
<reference evidence="2 3" key="5">
    <citation type="journal article" date="2011" name="ISME J.">
        <title>Dual transcriptional profiling of a bacterial/fungal confrontation: Collimonas fungivorans versus Aspergillus niger.</title>
        <authorList>
            <person name="Mela F."/>
            <person name="Fritsche K."/>
            <person name="de Boer W."/>
            <person name="van Veen J.A."/>
            <person name="de Graaff L.H."/>
            <person name="van den Berg M."/>
            <person name="Leveau J.H."/>
        </authorList>
    </citation>
    <scope>NUCLEOTIDE SEQUENCE [LARGE SCALE GENOMIC DNA]</scope>
    <source>
        <strain evidence="2 3">Ter331</strain>
    </source>
</reference>
<dbReference type="AlphaFoldDB" id="G0AA17"/>
<gene>
    <name evidence="2" type="ordered locus">CFU_3046</name>
</gene>
<dbReference type="CDD" id="cd00885">
    <property type="entry name" value="cinA"/>
    <property type="match status" value="1"/>
</dbReference>
<dbReference type="PANTHER" id="PTHR13939:SF0">
    <property type="entry name" value="NMN AMIDOHYDROLASE-LIKE PROTEIN YFAY"/>
    <property type="match status" value="1"/>
</dbReference>
<dbReference type="Proteomes" id="UP000008392">
    <property type="component" value="Chromosome"/>
</dbReference>
<reference evidence="2 3" key="2">
    <citation type="journal article" date="2006" name="J. Microbiol. Methods">
        <title>Genomic flank-sequencing of plasposon insertion sites for rapid identification of functional genes.</title>
        <authorList>
            <person name="Leveau J.H."/>
            <person name="Gerards S."/>
            <person name="Fritsche K."/>
            <person name="Zondag G."/>
            <person name="van Veen J.A."/>
        </authorList>
    </citation>
    <scope>NUCLEOTIDE SEQUENCE [LARGE SCALE GENOMIC DNA]</scope>
    <source>
        <strain evidence="2 3">Ter331</strain>
    </source>
</reference>
<evidence type="ECO:0000313" key="3">
    <source>
        <dbReference type="Proteomes" id="UP000008392"/>
    </source>
</evidence>
<dbReference type="EMBL" id="CP002745">
    <property type="protein sequence ID" value="AEK62871.1"/>
    <property type="molecule type" value="Genomic_DNA"/>
</dbReference>
<evidence type="ECO:0000259" key="1">
    <source>
        <dbReference type="SMART" id="SM00852"/>
    </source>
</evidence>
<reference evidence="3" key="6">
    <citation type="submission" date="2011-05" db="EMBL/GenBank/DDBJ databases">
        <title>Complete sequence of Collimonas fungivorans Ter331.</title>
        <authorList>
            <person name="Leveau J.H."/>
        </authorList>
    </citation>
    <scope>NUCLEOTIDE SEQUENCE [LARGE SCALE GENOMIC DNA]</scope>
    <source>
        <strain evidence="3">Ter331</strain>
    </source>
</reference>
<dbReference type="SMART" id="SM00852">
    <property type="entry name" value="MoCF_biosynth"/>
    <property type="match status" value="1"/>
</dbReference>
<dbReference type="KEGG" id="cfu:CFU_3046"/>
<feature type="domain" description="MoaB/Mog" evidence="1">
    <location>
        <begin position="31"/>
        <end position="209"/>
    </location>
</feature>
<sequence>MERSRCSVIHYLSAKYFYPTSAKRRSPMAIGLIIIGDEILSGRRVDKHFPKILEMLTARGLSLAWAEYIGDDPARITATLKRTFDSDDIVFCTGGIGATPDDHTRQCAAAALGVPLVLHPEAREKIRERIADTARDAGLELDYDTLDNLHRLKMGEFPQGAAIIPNPFNKIPGFSVPHKGAGAHYFAPGFPVMAWPMFEWVLDTYYADRFHQNPQLEQSVLVFEAMESTLTPLMEAIEAEFPLVKVFSLPHVGDGDTRRHIDLGVKGEPLQSAAAFKKMLSGLDQLKAEYRPA</sequence>
<reference evidence="2 3" key="3">
    <citation type="journal article" date="2008" name="FEMS Microbiol. Ecol.">
        <title>Identification and characterization of genes underlying chitinolysis in Collimonas fungivorans Ter331.</title>
        <authorList>
            <person name="Fritsche K."/>
            <person name="de Boer W."/>
            <person name="Gerards S."/>
            <person name="van den Berg M."/>
            <person name="van Veen J.A."/>
            <person name="Leveau J.H."/>
        </authorList>
    </citation>
    <scope>NUCLEOTIDE SEQUENCE [LARGE SCALE GENOMIC DNA]</scope>
    <source>
        <strain evidence="2 3">Ter331</strain>
    </source>
</reference>
<name>G0AA17_COLFT</name>
<reference evidence="2 3" key="1">
    <citation type="journal article" date="2004" name="Environ. Microbiol.">
        <title>Phylogeny-function analysis of (meta)genomic libraries: screening for expression of ribosomal RNA genes by large-insert library fluorescent in situ hybridization (LIL-FISH).</title>
        <authorList>
            <person name="Leveau J.H."/>
            <person name="Gerards S."/>
            <person name="de Boer W."/>
            <person name="van Veen J.A."/>
        </authorList>
    </citation>
    <scope>NUCLEOTIDE SEQUENCE [LARGE SCALE GENOMIC DNA]</scope>
    <source>
        <strain evidence="2 3">Ter331</strain>
    </source>
</reference>
<protein>
    <recommendedName>
        <fullName evidence="1">MoaB/Mog domain-containing protein</fullName>
    </recommendedName>
</protein>
<dbReference type="STRING" id="1005048.CFU_3046"/>